<dbReference type="PROSITE" id="PS50090">
    <property type="entry name" value="MYB_LIKE"/>
    <property type="match status" value="1"/>
</dbReference>
<dbReference type="InterPro" id="IPR017930">
    <property type="entry name" value="Myb_dom"/>
</dbReference>
<organism evidence="4 5">
    <name type="scientific">Extremus antarcticus</name>
    <dbReference type="NCBI Taxonomy" id="702011"/>
    <lineage>
        <taxon>Eukaryota</taxon>
        <taxon>Fungi</taxon>
        <taxon>Dikarya</taxon>
        <taxon>Ascomycota</taxon>
        <taxon>Pezizomycotina</taxon>
        <taxon>Dothideomycetes</taxon>
        <taxon>Dothideomycetidae</taxon>
        <taxon>Mycosphaerellales</taxon>
        <taxon>Extremaceae</taxon>
        <taxon>Extremus</taxon>
    </lineage>
</organism>
<evidence type="ECO:0000259" key="3">
    <source>
        <dbReference type="PROSITE" id="PS51294"/>
    </source>
</evidence>
<accession>A0AAJ0GG67</accession>
<dbReference type="Proteomes" id="UP001271007">
    <property type="component" value="Unassembled WGS sequence"/>
</dbReference>
<dbReference type="PROSITE" id="PS51294">
    <property type="entry name" value="HTH_MYB"/>
    <property type="match status" value="1"/>
</dbReference>
<dbReference type="SUPFAM" id="SSF46689">
    <property type="entry name" value="Homeodomain-like"/>
    <property type="match status" value="1"/>
</dbReference>
<feature type="domain" description="HTH myb-type" evidence="3">
    <location>
        <begin position="37"/>
        <end position="90"/>
    </location>
</feature>
<dbReference type="AlphaFoldDB" id="A0AAJ0GG67"/>
<feature type="domain" description="Myb-like" evidence="2">
    <location>
        <begin position="37"/>
        <end position="86"/>
    </location>
</feature>
<protein>
    <recommendedName>
        <fullName evidence="6">Myb-like domain-containing protein</fullName>
    </recommendedName>
</protein>
<keyword evidence="5" id="KW-1185">Reference proteome</keyword>
<dbReference type="Gene3D" id="1.10.10.60">
    <property type="entry name" value="Homeodomain-like"/>
    <property type="match status" value="1"/>
</dbReference>
<reference evidence="4" key="1">
    <citation type="submission" date="2023-04" db="EMBL/GenBank/DDBJ databases">
        <title>Black Yeasts Isolated from many extreme environments.</title>
        <authorList>
            <person name="Coleine C."/>
            <person name="Stajich J.E."/>
            <person name="Selbmann L."/>
        </authorList>
    </citation>
    <scope>NUCLEOTIDE SEQUENCE</scope>
    <source>
        <strain evidence="4">CCFEE 5312</strain>
    </source>
</reference>
<evidence type="ECO:0000256" key="1">
    <source>
        <dbReference type="SAM" id="MobiDB-lite"/>
    </source>
</evidence>
<dbReference type="InterPro" id="IPR009057">
    <property type="entry name" value="Homeodomain-like_sf"/>
</dbReference>
<proteinExistence type="predicted"/>
<gene>
    <name evidence="4" type="ORF">LTR09_001973</name>
</gene>
<comment type="caution">
    <text evidence="4">The sequence shown here is derived from an EMBL/GenBank/DDBJ whole genome shotgun (WGS) entry which is preliminary data.</text>
</comment>
<name>A0AAJ0GG67_9PEZI</name>
<feature type="region of interest" description="Disordered" evidence="1">
    <location>
        <begin position="119"/>
        <end position="190"/>
    </location>
</feature>
<dbReference type="InterPro" id="IPR001005">
    <property type="entry name" value="SANT/Myb"/>
</dbReference>
<evidence type="ECO:0000259" key="2">
    <source>
        <dbReference type="PROSITE" id="PS50090"/>
    </source>
</evidence>
<evidence type="ECO:0000313" key="5">
    <source>
        <dbReference type="Proteomes" id="UP001271007"/>
    </source>
</evidence>
<dbReference type="SMART" id="SM00717">
    <property type="entry name" value="SANT"/>
    <property type="match status" value="1"/>
</dbReference>
<dbReference type="EMBL" id="JAWDJX010000004">
    <property type="protein sequence ID" value="KAK3056935.1"/>
    <property type="molecule type" value="Genomic_DNA"/>
</dbReference>
<dbReference type="CDD" id="cd00167">
    <property type="entry name" value="SANT"/>
    <property type="match status" value="1"/>
</dbReference>
<dbReference type="Pfam" id="PF00249">
    <property type="entry name" value="Myb_DNA-binding"/>
    <property type="match status" value="1"/>
</dbReference>
<evidence type="ECO:0000313" key="4">
    <source>
        <dbReference type="EMBL" id="KAK3056935.1"/>
    </source>
</evidence>
<sequence>MVLCSHCVRSQFRREVCDFKDPLCCNPYKPKPKAPDTRPVKRVKFAPEEDAKLIQLRGNGMEWEVISGHLEGRSAVSCRRRFTEHLQPRLGPSNIPALTLEQQSQPTLSLSEYQASIGHPPQAFDLNRPPSYTPPSYAADLGASRPLPPPPIDRRQQYQPDSAASEQLRPSELELPPIRTTPGQTQAQQLPFVAQLAGHEQQLPRRR</sequence>
<evidence type="ECO:0008006" key="6">
    <source>
        <dbReference type="Google" id="ProtNLM"/>
    </source>
</evidence>